<proteinExistence type="predicted"/>
<keyword evidence="2" id="KW-0472">Membrane</keyword>
<feature type="region of interest" description="Disordered" evidence="1">
    <location>
        <begin position="240"/>
        <end position="377"/>
    </location>
</feature>
<evidence type="ECO:0000313" key="4">
    <source>
        <dbReference type="Proteomes" id="UP000292554"/>
    </source>
</evidence>
<dbReference type="RefSeq" id="WP_131414593.1">
    <property type="nucleotide sequence ID" value="NZ_SJXE01000001.1"/>
</dbReference>
<feature type="compositionally biased region" description="Basic and acidic residues" evidence="1">
    <location>
        <begin position="247"/>
        <end position="256"/>
    </location>
</feature>
<feature type="compositionally biased region" description="Basic and acidic residues" evidence="1">
    <location>
        <begin position="337"/>
        <end position="351"/>
    </location>
</feature>
<feature type="transmembrane region" description="Helical" evidence="2">
    <location>
        <begin position="478"/>
        <end position="501"/>
    </location>
</feature>
<accession>A0ABY2ASW9</accession>
<feature type="compositionally biased region" description="Basic and acidic residues" evidence="1">
    <location>
        <begin position="263"/>
        <end position="272"/>
    </location>
</feature>
<feature type="compositionally biased region" description="Low complexity" evidence="1">
    <location>
        <begin position="428"/>
        <end position="439"/>
    </location>
</feature>
<evidence type="ECO:0000313" key="3">
    <source>
        <dbReference type="EMBL" id="TCI05451.1"/>
    </source>
</evidence>
<name>A0ABY2ASW9_9GAMM</name>
<comment type="caution">
    <text evidence="3">The sequence shown here is derived from an EMBL/GenBank/DDBJ whole genome shotgun (WGS) entry which is preliminary data.</text>
</comment>
<evidence type="ECO:0000256" key="1">
    <source>
        <dbReference type="SAM" id="MobiDB-lite"/>
    </source>
</evidence>
<evidence type="ECO:0000256" key="2">
    <source>
        <dbReference type="SAM" id="Phobius"/>
    </source>
</evidence>
<keyword evidence="4" id="KW-1185">Reference proteome</keyword>
<feature type="compositionally biased region" description="Polar residues" evidence="1">
    <location>
        <begin position="274"/>
        <end position="296"/>
    </location>
</feature>
<protein>
    <submittedName>
        <fullName evidence="3">Uncharacterized protein</fullName>
    </submittedName>
</protein>
<feature type="region of interest" description="Disordered" evidence="1">
    <location>
        <begin position="417"/>
        <end position="442"/>
    </location>
</feature>
<reference evidence="3 4" key="1">
    <citation type="submission" date="2019-02" db="EMBL/GenBank/DDBJ databases">
        <title>Corallincola luteus sp. nov., a marine bacterium isolated from surface sediment of Bohai Sea in China.</title>
        <authorList>
            <person name="Ren Q."/>
        </authorList>
    </citation>
    <scope>NUCLEOTIDE SEQUENCE [LARGE SCALE GENOMIC DNA]</scope>
    <source>
        <strain evidence="3 4">DASS28</strain>
    </source>
</reference>
<sequence length="502" mass="54908">MPQTRVFKLASERIQHAYDAQGHSEGWQFLTSPKNTFKKGADIIFFTPLPLTEYHPDTVFSASAEQGSIFATEQWGNHAIGRAPLQKQVQAMFRQFARLFYCSGDALLQRSMTAHYIPFRATSADTLHNEADAHQFAKKLWAEILPPLNAKIVICIDDHTATDLYEILSGEALKQADVDTIKLNWGNISAKVYPLGKGAAARVLVRLPQLSRFTIFDREKSQSAVNELIAKLHTLLSQPAATAKPAVKKESNKTTDKPALSKTENKAEKDESSINEQPLASTASTAQVKQVNGDSSETTKTDKSAKTTQTNDVAAPKEPQTKAASDGQEQEQEQEQEQQKTSETGERKSDVAGEPSQPSTATTSEPEKPKAQPLHNSDGLEDEILLTQRSQQEITQPEIKKAEAKVKVEKAVAVETDTASTVADKKTTTPQQATSQSQANIASPALSQSIAERLEHPCADEPTPDSQLYAEEPYSRSALIVTAVEVVIFVLAAVAMIAYVLR</sequence>
<keyword evidence="2" id="KW-0812">Transmembrane</keyword>
<dbReference type="EMBL" id="SJXE01000001">
    <property type="protein sequence ID" value="TCI05451.1"/>
    <property type="molecule type" value="Genomic_DNA"/>
</dbReference>
<organism evidence="3 4">
    <name type="scientific">Corallincola luteus</name>
    <dbReference type="NCBI Taxonomy" id="1775177"/>
    <lineage>
        <taxon>Bacteria</taxon>
        <taxon>Pseudomonadati</taxon>
        <taxon>Pseudomonadota</taxon>
        <taxon>Gammaproteobacteria</taxon>
        <taxon>Alteromonadales</taxon>
        <taxon>Psychromonadaceae</taxon>
        <taxon>Corallincola</taxon>
    </lineage>
</organism>
<dbReference type="Proteomes" id="UP000292554">
    <property type="component" value="Unassembled WGS sequence"/>
</dbReference>
<keyword evidence="2" id="KW-1133">Transmembrane helix</keyword>
<gene>
    <name evidence="3" type="ORF">EZV61_05745</name>
</gene>